<dbReference type="AlphaFoldDB" id="A0AAV4N4U5"/>
<keyword evidence="1" id="KW-0347">Helicase</keyword>
<keyword evidence="1" id="KW-0547">Nucleotide-binding</keyword>
<protein>
    <submittedName>
        <fullName evidence="1">ATP-dependent DNA helicase</fullName>
    </submittedName>
</protein>
<comment type="caution">
    <text evidence="1">The sequence shown here is derived from an EMBL/GenBank/DDBJ whole genome shotgun (WGS) entry which is preliminary data.</text>
</comment>
<keyword evidence="1" id="KW-0067">ATP-binding</keyword>
<proteinExistence type="predicted"/>
<dbReference type="Proteomes" id="UP001054837">
    <property type="component" value="Unassembled WGS sequence"/>
</dbReference>
<evidence type="ECO:0000313" key="1">
    <source>
        <dbReference type="EMBL" id="GIX79852.1"/>
    </source>
</evidence>
<organism evidence="1 2">
    <name type="scientific">Caerostris darwini</name>
    <dbReference type="NCBI Taxonomy" id="1538125"/>
    <lineage>
        <taxon>Eukaryota</taxon>
        <taxon>Metazoa</taxon>
        <taxon>Ecdysozoa</taxon>
        <taxon>Arthropoda</taxon>
        <taxon>Chelicerata</taxon>
        <taxon>Arachnida</taxon>
        <taxon>Araneae</taxon>
        <taxon>Araneomorphae</taxon>
        <taxon>Entelegynae</taxon>
        <taxon>Araneoidea</taxon>
        <taxon>Araneidae</taxon>
        <taxon>Caerostris</taxon>
    </lineage>
</organism>
<evidence type="ECO:0000313" key="2">
    <source>
        <dbReference type="Proteomes" id="UP001054837"/>
    </source>
</evidence>
<keyword evidence="2" id="KW-1185">Reference proteome</keyword>
<dbReference type="EMBL" id="BPLQ01001231">
    <property type="protein sequence ID" value="GIX79852.1"/>
    <property type="molecule type" value="Genomic_DNA"/>
</dbReference>
<name>A0AAV4N4U5_9ARAC</name>
<sequence>MKRLGKYRVVATVVYLAVRLENSNRLCFTRENAETVDFESSVNTTATAFFLFCQIDPFTRKLLYVNVLSSYCTLNAARRFNEEKYGTLVKDHEGIFRSDALGRVCMVHPQNTECFYLQMLLNEIRGSTCCTDF</sequence>
<gene>
    <name evidence="1" type="primary">EVAR_56626_1</name>
    <name evidence="1" type="ORF">CDAR_56511</name>
</gene>
<dbReference type="GO" id="GO:0004386">
    <property type="term" value="F:helicase activity"/>
    <property type="evidence" value="ECO:0007669"/>
    <property type="project" value="UniProtKB-KW"/>
</dbReference>
<keyword evidence="1" id="KW-0378">Hydrolase</keyword>
<reference evidence="1 2" key="1">
    <citation type="submission" date="2021-06" db="EMBL/GenBank/DDBJ databases">
        <title>Caerostris darwini draft genome.</title>
        <authorList>
            <person name="Kono N."/>
            <person name="Arakawa K."/>
        </authorList>
    </citation>
    <scope>NUCLEOTIDE SEQUENCE [LARGE SCALE GENOMIC DNA]</scope>
</reference>
<accession>A0AAV4N4U5</accession>